<sequence length="1099" mass="123232">MVVKVVSVVTKISCLVWFMMLSPLAHSQENTADEQSVRLLEERISLWYQRGRPDRVAGVVEQMLRVNPQSPVLLEAQASLALQENNQQRAREILATLEQVAPQHPSTIRLQQTVGLSQEQQSALGDARILSLAGRYEEAVSALDRAFPEPPIQADLAVEYWQIRTQAGEAEAALAGLTNLQQRYPNQRRIELAVIRTRLVLGEITPEDLRRVQALGRDSVVGIESLALWARAANSLQPERGDLDLLREFLAEYPDSNQVREVYERLGAEYEAQQALLDDPDYRKQLRGLQELENENPEAAEAWLREALATRRDDPELLGGLGYATMRQGRQREAIRWFRLAAAAAPDTTVWLELEQVATFWRDVDLFDEAMLAGEQAKLGALLRSLRANPEAEFQPDVMLLREARYASVLGNEQRAQELYAQLVAENPDSTPAAWALFATYRDADDPQAMTDFFLSLSDAQALEIAPEYQRWQANQRVIAADQAVAEGDLALEYQELEQAHNLNPTDPWLVARLVALDEQAGRIQLAEERFAKLLQMNASADSYFAYALFLARNDREEEALQALAEIPADEQTENTLDMQTRLELNQRVARFNEDWRRGFERDPGLFSEVEVGQVVTIVSTMADSATRDDQHLLEQISARLSELDTSEPDTAAAYAEGARFAEAVGATDQAYTWSLQAIRLQRGGVADDRELWRAAATDDWRVAGLQSRAQRMAENSEAVLYLAFDRSAKGGTPGISELQSDTLLIDLRVPFSERAGHWFVRVDPTWVDAGAADLDDNFWRNRFGTGLVCEADCPTGVQPVSKDFGVALGVGVEFEDWWADIGRSPIGFNRSTWVGGIGLRTTAGQFGLRWNAERRILSSTMLSFAGQKDPFSDYSWGAVTRNGLGVSASWDQGERFGWWGSLGAEYYTGDHVASNHRWYAYQGGYMRAYDSEPFAVTVGLNTLFWGFDKDLSQSTFGQGNYYSPEFYQSVSLPVTIFGRFSRWSYLLRGSIGYSDSTLAASEFFPTRPDIQQRALDISGETGIDPIFLEGTGGGKSHSLSAVIEYQINHHWYVGFSTSLIRSDTFVPDQGLIYLRYHFGGNNLPVRRPPQPPSRYVDR</sequence>
<dbReference type="RefSeq" id="WP_126808445.1">
    <property type="nucleotide sequence ID" value="NZ_PIPP01000005.1"/>
</dbReference>
<dbReference type="SUPFAM" id="SSF48452">
    <property type="entry name" value="TPR-like"/>
    <property type="match status" value="2"/>
</dbReference>
<feature type="chain" id="PRO_5018997447" description="Cellulose synthase operon C C-terminal domain-containing protein" evidence="5">
    <location>
        <begin position="28"/>
        <end position="1099"/>
    </location>
</feature>
<dbReference type="Gene3D" id="1.25.40.10">
    <property type="entry name" value="Tetratricopeptide repeat domain"/>
    <property type="match status" value="3"/>
</dbReference>
<evidence type="ECO:0000256" key="1">
    <source>
        <dbReference type="ARBA" id="ARBA00003476"/>
    </source>
</evidence>
<dbReference type="OrthoDB" id="174989at2"/>
<evidence type="ECO:0000256" key="5">
    <source>
        <dbReference type="SAM" id="SignalP"/>
    </source>
</evidence>
<keyword evidence="4" id="KW-0802">TPR repeat</keyword>
<keyword evidence="8" id="KW-1185">Reference proteome</keyword>
<evidence type="ECO:0000259" key="6">
    <source>
        <dbReference type="Pfam" id="PF05420"/>
    </source>
</evidence>
<dbReference type="EMBL" id="PIPP01000005">
    <property type="protein sequence ID" value="RUO35990.1"/>
    <property type="molecule type" value="Genomic_DNA"/>
</dbReference>
<proteinExistence type="predicted"/>
<evidence type="ECO:0000256" key="2">
    <source>
        <dbReference type="ARBA" id="ARBA00022729"/>
    </source>
</evidence>
<keyword evidence="3" id="KW-0677">Repeat</keyword>
<feature type="signal peptide" evidence="5">
    <location>
        <begin position="1"/>
        <end position="27"/>
    </location>
</feature>
<feature type="domain" description="Cellulose synthase operon C C-terminal" evidence="6">
    <location>
        <begin position="737"/>
        <end position="1079"/>
    </location>
</feature>
<organism evidence="7 8">
    <name type="scientific">Aliidiomarina shirensis</name>
    <dbReference type="NCBI Taxonomy" id="1048642"/>
    <lineage>
        <taxon>Bacteria</taxon>
        <taxon>Pseudomonadati</taxon>
        <taxon>Pseudomonadota</taxon>
        <taxon>Gammaproteobacteria</taxon>
        <taxon>Alteromonadales</taxon>
        <taxon>Idiomarinaceae</taxon>
        <taxon>Aliidiomarina</taxon>
    </lineage>
</organism>
<evidence type="ECO:0000313" key="7">
    <source>
        <dbReference type="EMBL" id="RUO35990.1"/>
    </source>
</evidence>
<evidence type="ECO:0000256" key="3">
    <source>
        <dbReference type="ARBA" id="ARBA00022737"/>
    </source>
</evidence>
<accession>A0A432WQE8</accession>
<dbReference type="InterPro" id="IPR011990">
    <property type="entry name" value="TPR-like_helical_dom_sf"/>
</dbReference>
<name>A0A432WQE8_9GAMM</name>
<gene>
    <name evidence="7" type="ORF">CWE13_10635</name>
</gene>
<dbReference type="AlphaFoldDB" id="A0A432WQE8"/>
<keyword evidence="2 5" id="KW-0732">Signal</keyword>
<protein>
    <recommendedName>
        <fullName evidence="6">Cellulose synthase operon C C-terminal domain-containing protein</fullName>
    </recommendedName>
</protein>
<dbReference type="GO" id="GO:0019867">
    <property type="term" value="C:outer membrane"/>
    <property type="evidence" value="ECO:0007669"/>
    <property type="project" value="InterPro"/>
</dbReference>
<dbReference type="PANTHER" id="PTHR12558:SF13">
    <property type="entry name" value="CELL DIVISION CYCLE PROTEIN 27 HOMOLOG"/>
    <property type="match status" value="1"/>
</dbReference>
<dbReference type="InterPro" id="IPR008410">
    <property type="entry name" value="BCSC_C"/>
</dbReference>
<dbReference type="Proteomes" id="UP000286934">
    <property type="component" value="Unassembled WGS sequence"/>
</dbReference>
<evidence type="ECO:0000313" key="8">
    <source>
        <dbReference type="Proteomes" id="UP000286934"/>
    </source>
</evidence>
<dbReference type="Pfam" id="PF05420">
    <property type="entry name" value="BCSC_C"/>
    <property type="match status" value="1"/>
</dbReference>
<comment type="function">
    <text evidence="1">Required for maximal bacterial cellulose synthesis.</text>
</comment>
<dbReference type="PANTHER" id="PTHR12558">
    <property type="entry name" value="CELL DIVISION CYCLE 16,23,27"/>
    <property type="match status" value="1"/>
</dbReference>
<comment type="caution">
    <text evidence="7">The sequence shown here is derived from an EMBL/GenBank/DDBJ whole genome shotgun (WGS) entry which is preliminary data.</text>
</comment>
<dbReference type="GO" id="GO:0030244">
    <property type="term" value="P:cellulose biosynthetic process"/>
    <property type="evidence" value="ECO:0007669"/>
    <property type="project" value="InterPro"/>
</dbReference>
<reference evidence="8" key="1">
    <citation type="journal article" date="2018" name="Front. Microbiol.">
        <title>Genome-Based Analysis Reveals the Taxonomy and Diversity of the Family Idiomarinaceae.</title>
        <authorList>
            <person name="Liu Y."/>
            <person name="Lai Q."/>
            <person name="Shao Z."/>
        </authorList>
    </citation>
    <scope>NUCLEOTIDE SEQUENCE [LARGE SCALE GENOMIC DNA]</scope>
    <source>
        <strain evidence="8">AIS</strain>
    </source>
</reference>
<evidence type="ECO:0000256" key="4">
    <source>
        <dbReference type="ARBA" id="ARBA00022803"/>
    </source>
</evidence>